<dbReference type="Pfam" id="PF05498">
    <property type="entry name" value="RALF"/>
    <property type="match status" value="1"/>
</dbReference>
<name>A0A5K0X062_9MAGN</name>
<evidence type="ECO:0000256" key="2">
    <source>
        <dbReference type="ARBA" id="ARBA00022702"/>
    </source>
</evidence>
<dbReference type="AlphaFoldDB" id="A0A5K0X062"/>
<evidence type="ECO:0000256" key="3">
    <source>
        <dbReference type="ARBA" id="ARBA00022729"/>
    </source>
</evidence>
<gene>
    <name evidence="6" type="ORF">NYM_LOCUS4782</name>
</gene>
<sequence>MPFFLLLLLCSTIVGLSPDAVAVGETWPPGLESQRSTAEMAGAVEEKAAAGWPESVRRRRLLGYTGDYISYIALLADRAPCPPGCGRSYYTFNCYEARGQVRPYEKGCSAITLCARYSG</sequence>
<proteinExistence type="inferred from homology"/>
<organism evidence="6">
    <name type="scientific">Nymphaea colorata</name>
    <name type="common">pocket water lily</name>
    <dbReference type="NCBI Taxonomy" id="210225"/>
    <lineage>
        <taxon>Eukaryota</taxon>
        <taxon>Viridiplantae</taxon>
        <taxon>Streptophyta</taxon>
        <taxon>Embryophyta</taxon>
        <taxon>Tracheophyta</taxon>
        <taxon>Spermatophyta</taxon>
        <taxon>Magnoliopsida</taxon>
        <taxon>Nymphaeales</taxon>
        <taxon>Nymphaeaceae</taxon>
        <taxon>Nymphaea</taxon>
    </lineage>
</organism>
<evidence type="ECO:0000256" key="4">
    <source>
        <dbReference type="ARBA" id="ARBA00023157"/>
    </source>
</evidence>
<accession>A0A5K0X062</accession>
<dbReference type="GO" id="GO:0005179">
    <property type="term" value="F:hormone activity"/>
    <property type="evidence" value="ECO:0007669"/>
    <property type="project" value="UniProtKB-KW"/>
</dbReference>
<keyword evidence="3 5" id="KW-0732">Signal</keyword>
<keyword evidence="4" id="KW-1015">Disulfide bond</keyword>
<evidence type="ECO:0000313" key="6">
    <source>
        <dbReference type="EMBL" id="VVV58093.1"/>
    </source>
</evidence>
<dbReference type="EMBL" id="LR721775">
    <property type="protein sequence ID" value="VVV58093.1"/>
    <property type="molecule type" value="Genomic_DNA"/>
</dbReference>
<dbReference type="InterPro" id="IPR008801">
    <property type="entry name" value="RALF"/>
</dbReference>
<reference evidence="6" key="1">
    <citation type="submission" date="2019-09" db="EMBL/GenBank/DDBJ databases">
        <authorList>
            <person name="Zhang L."/>
        </authorList>
    </citation>
    <scope>NUCLEOTIDE SEQUENCE</scope>
</reference>
<evidence type="ECO:0000256" key="5">
    <source>
        <dbReference type="SAM" id="SignalP"/>
    </source>
</evidence>
<keyword evidence="2" id="KW-0372">Hormone</keyword>
<dbReference type="PANTHER" id="PTHR33136">
    <property type="entry name" value="RAPID ALKALINIZATION FACTOR-LIKE"/>
    <property type="match status" value="1"/>
</dbReference>
<dbReference type="Gramene" id="NC10G0163270.1">
    <property type="protein sequence ID" value="NC10G0163270.1:cds"/>
    <property type="gene ID" value="NC10G0163270"/>
</dbReference>
<protein>
    <submittedName>
        <fullName evidence="6">Uncharacterized protein</fullName>
    </submittedName>
</protein>
<feature type="signal peptide" evidence="5">
    <location>
        <begin position="1"/>
        <end position="15"/>
    </location>
</feature>
<evidence type="ECO:0000256" key="1">
    <source>
        <dbReference type="ARBA" id="ARBA00009178"/>
    </source>
</evidence>
<feature type="chain" id="PRO_5023913856" evidence="5">
    <location>
        <begin position="16"/>
        <end position="119"/>
    </location>
</feature>
<comment type="similarity">
    <text evidence="1">Belongs to the plant rapid alkalinization factor (RALF) family.</text>
</comment>
<dbReference type="PANTHER" id="PTHR33136:SF6">
    <property type="entry name" value="PROTEIN RALF-LIKE 34"/>
    <property type="match status" value="1"/>
</dbReference>